<protein>
    <submittedName>
        <fullName evidence="1">Uncharacterized protein</fullName>
    </submittedName>
</protein>
<keyword evidence="2" id="KW-1185">Reference proteome</keyword>
<comment type="caution">
    <text evidence="1">The sequence shown here is derived from an EMBL/GenBank/DDBJ whole genome shotgun (WGS) entry which is preliminary data.</text>
</comment>
<sequence>MPPSCTIYGTFHTSAVQEDVDSLRWVCRVPKWLGHRQDVCPNVTICICPKCGTPDPPEDHSCTPTCITCNGTHETGSSECRLRYKPRTPPPAPPETKLTLLARNNIQASNQHPGQEKPQSSSGRKNSATVAQVQSSKQALPPPTSRNETVFRRTLDYIGLRHKYGQPAINGIRQFLSASTRLAAFNMHLRFKLTCKSKQLIPKSLRLKHPVKSAFSHQVISRAERQLLQARIEDCTRTVKNLERRVFFATRQLEFIMPEVVPEIHLVANQETRRRMEKQEVSQERKLNALLEKGLKQSAPSFEVRNMSSYMLTTAEEKVLGRGLNFNQGKQPDTW</sequence>
<evidence type="ECO:0000313" key="1">
    <source>
        <dbReference type="EMBL" id="KAH7945247.1"/>
    </source>
</evidence>
<proteinExistence type="predicted"/>
<accession>A0ACB8CK10</accession>
<organism evidence="1 2">
    <name type="scientific">Dermacentor silvarum</name>
    <name type="common">Tick</name>
    <dbReference type="NCBI Taxonomy" id="543639"/>
    <lineage>
        <taxon>Eukaryota</taxon>
        <taxon>Metazoa</taxon>
        <taxon>Ecdysozoa</taxon>
        <taxon>Arthropoda</taxon>
        <taxon>Chelicerata</taxon>
        <taxon>Arachnida</taxon>
        <taxon>Acari</taxon>
        <taxon>Parasitiformes</taxon>
        <taxon>Ixodida</taxon>
        <taxon>Ixodoidea</taxon>
        <taxon>Ixodidae</taxon>
        <taxon>Rhipicephalinae</taxon>
        <taxon>Dermacentor</taxon>
    </lineage>
</organism>
<dbReference type="EMBL" id="CM023475">
    <property type="protein sequence ID" value="KAH7945247.1"/>
    <property type="molecule type" value="Genomic_DNA"/>
</dbReference>
<name>A0ACB8CK10_DERSI</name>
<reference evidence="1" key="1">
    <citation type="submission" date="2020-05" db="EMBL/GenBank/DDBJ databases">
        <title>Large-scale comparative analyses of tick genomes elucidate their genetic diversity and vector capacities.</title>
        <authorList>
            <person name="Jia N."/>
            <person name="Wang J."/>
            <person name="Shi W."/>
            <person name="Du L."/>
            <person name="Sun Y."/>
            <person name="Zhan W."/>
            <person name="Jiang J."/>
            <person name="Wang Q."/>
            <person name="Zhang B."/>
            <person name="Ji P."/>
            <person name="Sakyi L.B."/>
            <person name="Cui X."/>
            <person name="Yuan T."/>
            <person name="Jiang B."/>
            <person name="Yang W."/>
            <person name="Lam T.T.-Y."/>
            <person name="Chang Q."/>
            <person name="Ding S."/>
            <person name="Wang X."/>
            <person name="Zhu J."/>
            <person name="Ruan X."/>
            <person name="Zhao L."/>
            <person name="Wei J."/>
            <person name="Que T."/>
            <person name="Du C."/>
            <person name="Cheng J."/>
            <person name="Dai P."/>
            <person name="Han X."/>
            <person name="Huang E."/>
            <person name="Gao Y."/>
            <person name="Liu J."/>
            <person name="Shao H."/>
            <person name="Ye R."/>
            <person name="Li L."/>
            <person name="Wei W."/>
            <person name="Wang X."/>
            <person name="Wang C."/>
            <person name="Yang T."/>
            <person name="Huo Q."/>
            <person name="Li W."/>
            <person name="Guo W."/>
            <person name="Chen H."/>
            <person name="Zhou L."/>
            <person name="Ni X."/>
            <person name="Tian J."/>
            <person name="Zhou Y."/>
            <person name="Sheng Y."/>
            <person name="Liu T."/>
            <person name="Pan Y."/>
            <person name="Xia L."/>
            <person name="Li J."/>
            <person name="Zhao F."/>
            <person name="Cao W."/>
        </authorList>
    </citation>
    <scope>NUCLEOTIDE SEQUENCE</scope>
    <source>
        <strain evidence="1">Dsil-2018</strain>
    </source>
</reference>
<gene>
    <name evidence="1" type="ORF">HPB49_008660</name>
</gene>
<dbReference type="Proteomes" id="UP000821865">
    <property type="component" value="Chromosome 6"/>
</dbReference>
<evidence type="ECO:0000313" key="2">
    <source>
        <dbReference type="Proteomes" id="UP000821865"/>
    </source>
</evidence>